<dbReference type="Pfam" id="PF01208">
    <property type="entry name" value="URO-D"/>
    <property type="match status" value="1"/>
</dbReference>
<evidence type="ECO:0000259" key="1">
    <source>
        <dbReference type="Pfam" id="PF01208"/>
    </source>
</evidence>
<reference evidence="2" key="1">
    <citation type="journal article" date="2014" name="Front. Microbiol.">
        <title>High frequency of phylogenetically diverse reductive dehalogenase-homologous genes in deep subseafloor sedimentary metagenomes.</title>
        <authorList>
            <person name="Kawai M."/>
            <person name="Futagami T."/>
            <person name="Toyoda A."/>
            <person name="Takaki Y."/>
            <person name="Nishi S."/>
            <person name="Hori S."/>
            <person name="Arai W."/>
            <person name="Tsubouchi T."/>
            <person name="Morono Y."/>
            <person name="Uchiyama I."/>
            <person name="Ito T."/>
            <person name="Fujiyama A."/>
            <person name="Inagaki F."/>
            <person name="Takami H."/>
        </authorList>
    </citation>
    <scope>NUCLEOTIDE SEQUENCE</scope>
    <source>
        <strain evidence="2">Expedition CK06-06</strain>
    </source>
</reference>
<dbReference type="InterPro" id="IPR000257">
    <property type="entry name" value="Uroporphyrinogen_deCOase"/>
</dbReference>
<name>X1SEA5_9ZZZZ</name>
<dbReference type="SUPFAM" id="SSF51726">
    <property type="entry name" value="UROD/MetE-like"/>
    <property type="match status" value="1"/>
</dbReference>
<proteinExistence type="predicted"/>
<organism evidence="2">
    <name type="scientific">marine sediment metagenome</name>
    <dbReference type="NCBI Taxonomy" id="412755"/>
    <lineage>
        <taxon>unclassified sequences</taxon>
        <taxon>metagenomes</taxon>
        <taxon>ecological metagenomes</taxon>
    </lineage>
</organism>
<dbReference type="GO" id="GO:0006779">
    <property type="term" value="P:porphyrin-containing compound biosynthetic process"/>
    <property type="evidence" value="ECO:0007669"/>
    <property type="project" value="InterPro"/>
</dbReference>
<feature type="domain" description="Uroporphyrinogen decarboxylase (URO-D)" evidence="1">
    <location>
        <begin position="18"/>
        <end position="205"/>
    </location>
</feature>
<feature type="non-terminal residue" evidence="2">
    <location>
        <position position="206"/>
    </location>
</feature>
<dbReference type="Gene3D" id="3.20.20.210">
    <property type="match status" value="1"/>
</dbReference>
<accession>X1SEA5</accession>
<gene>
    <name evidence="2" type="ORF">S12H4_18016</name>
</gene>
<dbReference type="EMBL" id="BARW01008863">
    <property type="protein sequence ID" value="GAI73755.1"/>
    <property type="molecule type" value="Genomic_DNA"/>
</dbReference>
<dbReference type="GO" id="GO:0004853">
    <property type="term" value="F:uroporphyrinogen decarboxylase activity"/>
    <property type="evidence" value="ECO:0007669"/>
    <property type="project" value="InterPro"/>
</dbReference>
<evidence type="ECO:0000313" key="2">
    <source>
        <dbReference type="EMBL" id="GAI73755.1"/>
    </source>
</evidence>
<dbReference type="InterPro" id="IPR038071">
    <property type="entry name" value="UROD/MetE-like_sf"/>
</dbReference>
<dbReference type="AlphaFoldDB" id="X1SEA5"/>
<sequence>MPDFDDYYKTEEMLGDDGVIVTGLGYSPMQQIMRHWMGYERFFYELHDHPTKVERLYELIVKLSKKILDIVVDLPLEIPSVGGNWSDDVHTPVFKKYFVPWLRDAVEFLHGKGKLSQVHIDGEMKRLIPMFLETGVDVAEAWSPVPMTSITTAELRKAWGDKVTIWGGVPSMLFEPQYSDQEFDDYVLNLFKEISPGHSFIVGMGD</sequence>
<comment type="caution">
    <text evidence="2">The sequence shown here is derived from an EMBL/GenBank/DDBJ whole genome shotgun (WGS) entry which is preliminary data.</text>
</comment>
<protein>
    <recommendedName>
        <fullName evidence="1">Uroporphyrinogen decarboxylase (URO-D) domain-containing protein</fullName>
    </recommendedName>
</protein>